<feature type="region of interest" description="Disordered" evidence="1">
    <location>
        <begin position="1"/>
        <end position="40"/>
    </location>
</feature>
<dbReference type="AlphaFoldDB" id="G7K1V0"/>
<reference evidence="3" key="3">
    <citation type="submission" date="2015-04" db="UniProtKB">
        <authorList>
            <consortium name="EnsemblPlants"/>
        </authorList>
    </citation>
    <scope>IDENTIFICATION</scope>
    <source>
        <strain evidence="3">cv. Jemalong A17</strain>
    </source>
</reference>
<evidence type="ECO:0000256" key="1">
    <source>
        <dbReference type="SAM" id="MobiDB-lite"/>
    </source>
</evidence>
<gene>
    <name evidence="2" type="ordered locus">MTR_5g078870</name>
</gene>
<reference evidence="2 4" key="2">
    <citation type="journal article" date="2014" name="BMC Genomics">
        <title>An improved genome release (version Mt4.0) for the model legume Medicago truncatula.</title>
        <authorList>
            <person name="Tang H."/>
            <person name="Krishnakumar V."/>
            <person name="Bidwell S."/>
            <person name="Rosen B."/>
            <person name="Chan A."/>
            <person name="Zhou S."/>
            <person name="Gentzbittel L."/>
            <person name="Childs K.L."/>
            <person name="Yandell M."/>
            <person name="Gundlach H."/>
            <person name="Mayer K.F."/>
            <person name="Schwartz D.C."/>
            <person name="Town C.D."/>
        </authorList>
    </citation>
    <scope>GENOME REANNOTATION</scope>
    <source>
        <strain evidence="3 4">cv. Jemalong A17</strain>
    </source>
</reference>
<evidence type="ECO:0000313" key="4">
    <source>
        <dbReference type="Proteomes" id="UP000002051"/>
    </source>
</evidence>
<dbReference type="EMBL" id="CM001221">
    <property type="protein sequence ID" value="AES99298.1"/>
    <property type="molecule type" value="Genomic_DNA"/>
</dbReference>
<dbReference type="PaxDb" id="3880-AES99298"/>
<protein>
    <submittedName>
        <fullName evidence="2 3">Uncharacterized protein</fullName>
    </submittedName>
</protein>
<sequence>MSPQSQKLGTARASIGTAVPPSRAWLLEEPKSNSNQVSEIGLVARGTKEKLS</sequence>
<accession>G7K1V0</accession>
<reference evidence="2 4" key="1">
    <citation type="journal article" date="2011" name="Nature">
        <title>The Medicago genome provides insight into the evolution of rhizobial symbioses.</title>
        <authorList>
            <person name="Young N.D."/>
            <person name="Debelle F."/>
            <person name="Oldroyd G.E."/>
            <person name="Geurts R."/>
            <person name="Cannon S.B."/>
            <person name="Udvardi M.K."/>
            <person name="Benedito V.A."/>
            <person name="Mayer K.F."/>
            <person name="Gouzy J."/>
            <person name="Schoof H."/>
            <person name="Van de Peer Y."/>
            <person name="Proost S."/>
            <person name="Cook D.R."/>
            <person name="Meyers B.C."/>
            <person name="Spannagl M."/>
            <person name="Cheung F."/>
            <person name="De Mita S."/>
            <person name="Krishnakumar V."/>
            <person name="Gundlach H."/>
            <person name="Zhou S."/>
            <person name="Mudge J."/>
            <person name="Bharti A.K."/>
            <person name="Murray J.D."/>
            <person name="Naoumkina M.A."/>
            <person name="Rosen B."/>
            <person name="Silverstein K.A."/>
            <person name="Tang H."/>
            <person name="Rombauts S."/>
            <person name="Zhao P.X."/>
            <person name="Zhou P."/>
            <person name="Barbe V."/>
            <person name="Bardou P."/>
            <person name="Bechner M."/>
            <person name="Bellec A."/>
            <person name="Berger A."/>
            <person name="Berges H."/>
            <person name="Bidwell S."/>
            <person name="Bisseling T."/>
            <person name="Choisne N."/>
            <person name="Couloux A."/>
            <person name="Denny R."/>
            <person name="Deshpande S."/>
            <person name="Dai X."/>
            <person name="Doyle J.J."/>
            <person name="Dudez A.M."/>
            <person name="Farmer A.D."/>
            <person name="Fouteau S."/>
            <person name="Franken C."/>
            <person name="Gibelin C."/>
            <person name="Gish J."/>
            <person name="Goldstein S."/>
            <person name="Gonzalez A.J."/>
            <person name="Green P.J."/>
            <person name="Hallab A."/>
            <person name="Hartog M."/>
            <person name="Hua A."/>
            <person name="Humphray S.J."/>
            <person name="Jeong D.H."/>
            <person name="Jing Y."/>
            <person name="Jocker A."/>
            <person name="Kenton S.M."/>
            <person name="Kim D.J."/>
            <person name="Klee K."/>
            <person name="Lai H."/>
            <person name="Lang C."/>
            <person name="Lin S."/>
            <person name="Macmil S.L."/>
            <person name="Magdelenat G."/>
            <person name="Matthews L."/>
            <person name="McCorrison J."/>
            <person name="Monaghan E.L."/>
            <person name="Mun J.H."/>
            <person name="Najar F.Z."/>
            <person name="Nicholson C."/>
            <person name="Noirot C."/>
            <person name="O'Bleness M."/>
            <person name="Paule C.R."/>
            <person name="Poulain J."/>
            <person name="Prion F."/>
            <person name="Qin B."/>
            <person name="Qu C."/>
            <person name="Retzel E.F."/>
            <person name="Riddle C."/>
            <person name="Sallet E."/>
            <person name="Samain S."/>
            <person name="Samson N."/>
            <person name="Sanders I."/>
            <person name="Saurat O."/>
            <person name="Scarpelli C."/>
            <person name="Schiex T."/>
            <person name="Segurens B."/>
            <person name="Severin A.J."/>
            <person name="Sherrier D.J."/>
            <person name="Shi R."/>
            <person name="Sims S."/>
            <person name="Singer S.R."/>
            <person name="Sinharoy S."/>
            <person name="Sterck L."/>
            <person name="Viollet A."/>
            <person name="Wang B.B."/>
            <person name="Wang K."/>
            <person name="Wang M."/>
            <person name="Wang X."/>
            <person name="Warfsmann J."/>
            <person name="Weissenbach J."/>
            <person name="White D.D."/>
            <person name="White J.D."/>
            <person name="Wiley G.B."/>
            <person name="Wincker P."/>
            <person name="Xing Y."/>
            <person name="Yang L."/>
            <person name="Yao Z."/>
            <person name="Ying F."/>
            <person name="Zhai J."/>
            <person name="Zhou L."/>
            <person name="Zuber A."/>
            <person name="Denarie J."/>
            <person name="Dixon R.A."/>
            <person name="May G.D."/>
            <person name="Schwartz D.C."/>
            <person name="Rogers J."/>
            <person name="Quetier F."/>
            <person name="Town C.D."/>
            <person name="Roe B.A."/>
        </authorList>
    </citation>
    <scope>NUCLEOTIDE SEQUENCE [LARGE SCALE GENOMIC DNA]</scope>
    <source>
        <strain evidence="2">A17</strain>
        <strain evidence="3 4">cv. Jemalong A17</strain>
    </source>
</reference>
<proteinExistence type="predicted"/>
<dbReference type="EnsemblPlants" id="AES99298">
    <property type="protein sequence ID" value="AES99298"/>
    <property type="gene ID" value="MTR_5g078870"/>
</dbReference>
<evidence type="ECO:0000313" key="2">
    <source>
        <dbReference type="EMBL" id="AES99298.1"/>
    </source>
</evidence>
<organism evidence="2 4">
    <name type="scientific">Medicago truncatula</name>
    <name type="common">Barrel medic</name>
    <name type="synonym">Medicago tribuloides</name>
    <dbReference type="NCBI Taxonomy" id="3880"/>
    <lineage>
        <taxon>Eukaryota</taxon>
        <taxon>Viridiplantae</taxon>
        <taxon>Streptophyta</taxon>
        <taxon>Embryophyta</taxon>
        <taxon>Tracheophyta</taxon>
        <taxon>Spermatophyta</taxon>
        <taxon>Magnoliopsida</taxon>
        <taxon>eudicotyledons</taxon>
        <taxon>Gunneridae</taxon>
        <taxon>Pentapetalae</taxon>
        <taxon>rosids</taxon>
        <taxon>fabids</taxon>
        <taxon>Fabales</taxon>
        <taxon>Fabaceae</taxon>
        <taxon>Papilionoideae</taxon>
        <taxon>50 kb inversion clade</taxon>
        <taxon>NPAAA clade</taxon>
        <taxon>Hologalegina</taxon>
        <taxon>IRL clade</taxon>
        <taxon>Trifolieae</taxon>
        <taxon>Medicago</taxon>
    </lineage>
</organism>
<evidence type="ECO:0000313" key="3">
    <source>
        <dbReference type="EnsemblPlants" id="AES99298"/>
    </source>
</evidence>
<name>G7K1V0_MEDTR</name>
<keyword evidence="4" id="KW-1185">Reference proteome</keyword>
<dbReference type="HOGENOM" id="CLU_3090279_0_0_1"/>
<dbReference type="Proteomes" id="UP000002051">
    <property type="component" value="Chromosome 5"/>
</dbReference>